<dbReference type="Proteomes" id="UP000284375">
    <property type="component" value="Unassembled WGS sequence"/>
</dbReference>
<evidence type="ECO:0000313" key="4">
    <source>
        <dbReference type="Proteomes" id="UP000284375"/>
    </source>
</evidence>
<feature type="compositionally biased region" description="Polar residues" evidence="2">
    <location>
        <begin position="31"/>
        <end position="47"/>
    </location>
</feature>
<evidence type="ECO:0000313" key="3">
    <source>
        <dbReference type="EMBL" id="ROW04215.1"/>
    </source>
</evidence>
<comment type="caution">
    <text evidence="3">The sequence shown here is derived from an EMBL/GenBank/DDBJ whole genome shotgun (WGS) entry which is preliminary data.</text>
</comment>
<dbReference type="OrthoDB" id="5328813at2759"/>
<reference evidence="3 4" key="1">
    <citation type="submission" date="2015-09" db="EMBL/GenBank/DDBJ databases">
        <title>Host preference determinants of Valsa canker pathogens revealed by comparative genomics.</title>
        <authorList>
            <person name="Yin Z."/>
            <person name="Huang L."/>
        </authorList>
    </citation>
    <scope>NUCLEOTIDE SEQUENCE [LARGE SCALE GENOMIC DNA]</scope>
    <source>
        <strain evidence="3 4">YSFL</strain>
    </source>
</reference>
<dbReference type="STRING" id="252740.A0A423WLC8"/>
<keyword evidence="4" id="KW-1185">Reference proteome</keyword>
<organism evidence="3 4">
    <name type="scientific">Cytospora chrysosperma</name>
    <name type="common">Cytospora canker fungus</name>
    <name type="synonym">Sphaeria chrysosperma</name>
    <dbReference type="NCBI Taxonomy" id="252740"/>
    <lineage>
        <taxon>Eukaryota</taxon>
        <taxon>Fungi</taxon>
        <taxon>Dikarya</taxon>
        <taxon>Ascomycota</taxon>
        <taxon>Pezizomycotina</taxon>
        <taxon>Sordariomycetes</taxon>
        <taxon>Sordariomycetidae</taxon>
        <taxon>Diaporthales</taxon>
        <taxon>Cytosporaceae</taxon>
        <taxon>Cytospora</taxon>
    </lineage>
</organism>
<keyword evidence="1" id="KW-0175">Coiled coil</keyword>
<dbReference type="AlphaFoldDB" id="A0A423WLC8"/>
<proteinExistence type="predicted"/>
<feature type="coiled-coil region" evidence="1">
    <location>
        <begin position="160"/>
        <end position="187"/>
    </location>
</feature>
<dbReference type="EMBL" id="LJZO01000002">
    <property type="protein sequence ID" value="ROW04215.1"/>
    <property type="molecule type" value="Genomic_DNA"/>
</dbReference>
<evidence type="ECO:0000256" key="1">
    <source>
        <dbReference type="SAM" id="Coils"/>
    </source>
</evidence>
<protein>
    <submittedName>
        <fullName evidence="3">Uncharacterized protein</fullName>
    </submittedName>
</protein>
<feature type="region of interest" description="Disordered" evidence="2">
    <location>
        <begin position="1"/>
        <end position="87"/>
    </location>
</feature>
<gene>
    <name evidence="3" type="ORF">VSDG_00814</name>
</gene>
<name>A0A423WLC8_CYTCH</name>
<evidence type="ECO:0000256" key="2">
    <source>
        <dbReference type="SAM" id="MobiDB-lite"/>
    </source>
</evidence>
<sequence length="463" mass="51163">MSPPDKRGAASSSKGPKHVFQGGSPRKEVPASSSTSTARIQSDSSPSPEGPPRTPHASMGAPTSNGARIPAEAFSSTEAGTKEKDKRIASLERELSAMETEFKRELDKLSQSESETASFWQAKHSALNQQFLRTDMELRLLKEEIRAREADTEAASRGWRDALEMELKQKNDEIRDLKAQVRGLKEWVSASTRADGTTSDEVFGAGIANLGNGLQNWVITNFRKSKIDLSKANEASLQELAELVPMYEELAQTAKVHLLQSVVSRILVQRIFRSYFVGLSPEQELQLRQTEALLESFGSVESVNQWRSVTLSLLKRDAAHNMQVQTTQTAEDVVTRIDRVLDSITTDTAGRAGSSSNTTASMNADARSQALRQLVNSAIELSRLLVVQKAVFEVWMPDILPHQQVMFDNGTMEDIGGEDEEKLVQREICCVTFPGITKRGDENGGQLQFRNVISRARVLCRAE</sequence>
<accession>A0A423WLC8</accession>